<sequence>MNKLHAIQQKDRLQHIDIARGIAILGILLVNMAHFSYPDLYLYMIGPDNFFSEGWGTADHITVKLLDIFVQMKFITMFSFLFGFGMIVMMDRVEEKEQKFVPIYIRRLFVLLLFGIIHAFFIWDGDILTDYALLGFILLLFRKRKPKTLLIWAIVLYVLFALPLTIASFLPIQESGEMAEWQAELAVESEQNAKQAIQTYGEGSFLEIAKQRIHDRIYYMSINGMASFNPIVYFFSNIPYFSMFLLGAYFAKRKILHQPSEHKSLLKKVWFISLLIGLPTNILFGMTENEAFILIGAPFLMLFYLLTVVLFLDLSWGKKILMPFAAVGRTAFTNYLMQSVIATTLFYHYGFGLYGKVHPFGGLLVSLGIFLFQLIISNWWVKHYRFGPFEWLWRTATYKKAAKFKFK</sequence>
<feature type="transmembrane region" description="Helical" evidence="1">
    <location>
        <begin position="335"/>
        <end position="354"/>
    </location>
</feature>
<dbReference type="EMBL" id="QJJQ01000004">
    <property type="protein sequence ID" value="PXW87927.1"/>
    <property type="molecule type" value="Genomic_DNA"/>
</dbReference>
<keyword evidence="1" id="KW-0812">Transmembrane</keyword>
<feature type="transmembrane region" description="Helical" evidence="1">
    <location>
        <begin position="101"/>
        <end position="121"/>
    </location>
</feature>
<reference evidence="3 4" key="1">
    <citation type="submission" date="2018-05" db="EMBL/GenBank/DDBJ databases">
        <title>Genomic Encyclopedia of Type Strains, Phase IV (KMG-IV): sequencing the most valuable type-strain genomes for metagenomic binning, comparative biology and taxonomic classification.</title>
        <authorList>
            <person name="Goeker M."/>
        </authorList>
    </citation>
    <scope>NUCLEOTIDE SEQUENCE [LARGE SCALE GENOMIC DNA]</scope>
    <source>
        <strain evidence="3 4">DSM 28556</strain>
    </source>
</reference>
<keyword evidence="1" id="KW-1133">Transmembrane helix</keyword>
<evidence type="ECO:0000256" key="1">
    <source>
        <dbReference type="SAM" id="Phobius"/>
    </source>
</evidence>
<keyword evidence="1" id="KW-0472">Membrane</keyword>
<feature type="transmembrane region" description="Helical" evidence="1">
    <location>
        <begin position="360"/>
        <end position="381"/>
    </location>
</feature>
<feature type="transmembrane region" description="Helical" evidence="1">
    <location>
        <begin position="269"/>
        <end position="286"/>
    </location>
</feature>
<feature type="transmembrane region" description="Helical" evidence="1">
    <location>
        <begin position="21"/>
        <end position="37"/>
    </location>
</feature>
<dbReference type="AlphaFoldDB" id="A0A2V3W0W0"/>
<feature type="transmembrane region" description="Helical" evidence="1">
    <location>
        <begin position="231"/>
        <end position="249"/>
    </location>
</feature>
<keyword evidence="4" id="KW-1185">Reference proteome</keyword>
<feature type="transmembrane region" description="Helical" evidence="1">
    <location>
        <begin position="127"/>
        <end position="142"/>
    </location>
</feature>
<evidence type="ECO:0000259" key="2">
    <source>
        <dbReference type="Pfam" id="PF04235"/>
    </source>
</evidence>
<dbReference type="RefSeq" id="WP_110394757.1">
    <property type="nucleotide sequence ID" value="NZ_JBHUHB010000001.1"/>
</dbReference>
<accession>A0A2V3W0W0</accession>
<name>A0A2V3W0W0_9BACI</name>
<feature type="transmembrane region" description="Helical" evidence="1">
    <location>
        <begin position="149"/>
        <end position="172"/>
    </location>
</feature>
<proteinExistence type="predicted"/>
<comment type="caution">
    <text evidence="3">The sequence shown here is derived from an EMBL/GenBank/DDBJ whole genome shotgun (WGS) entry which is preliminary data.</text>
</comment>
<dbReference type="Pfam" id="PF04235">
    <property type="entry name" value="DUF418"/>
    <property type="match status" value="1"/>
</dbReference>
<dbReference type="PANTHER" id="PTHR30590:SF2">
    <property type="entry name" value="INNER MEMBRANE PROTEIN"/>
    <property type="match status" value="1"/>
</dbReference>
<organism evidence="3 4">
    <name type="scientific">Pseudogracilibacillus auburnensis</name>
    <dbReference type="NCBI Taxonomy" id="1494959"/>
    <lineage>
        <taxon>Bacteria</taxon>
        <taxon>Bacillati</taxon>
        <taxon>Bacillota</taxon>
        <taxon>Bacilli</taxon>
        <taxon>Bacillales</taxon>
        <taxon>Bacillaceae</taxon>
        <taxon>Pseudogracilibacillus</taxon>
    </lineage>
</organism>
<protein>
    <recommendedName>
        <fullName evidence="2">DUF418 domain-containing protein</fullName>
    </recommendedName>
</protein>
<feature type="transmembrane region" description="Helical" evidence="1">
    <location>
        <begin position="292"/>
        <end position="314"/>
    </location>
</feature>
<evidence type="ECO:0000313" key="3">
    <source>
        <dbReference type="EMBL" id="PXW87927.1"/>
    </source>
</evidence>
<feature type="domain" description="DUF418" evidence="2">
    <location>
        <begin position="251"/>
        <end position="400"/>
    </location>
</feature>
<dbReference type="OrthoDB" id="9807744at2"/>
<gene>
    <name evidence="3" type="ORF">DFR56_10475</name>
</gene>
<dbReference type="PANTHER" id="PTHR30590">
    <property type="entry name" value="INNER MEMBRANE PROTEIN"/>
    <property type="match status" value="1"/>
</dbReference>
<evidence type="ECO:0000313" key="4">
    <source>
        <dbReference type="Proteomes" id="UP000247978"/>
    </source>
</evidence>
<dbReference type="InterPro" id="IPR007349">
    <property type="entry name" value="DUF418"/>
</dbReference>
<dbReference type="Proteomes" id="UP000247978">
    <property type="component" value="Unassembled WGS sequence"/>
</dbReference>
<feature type="transmembrane region" description="Helical" evidence="1">
    <location>
        <begin position="68"/>
        <end position="89"/>
    </location>
</feature>
<dbReference type="InterPro" id="IPR052529">
    <property type="entry name" value="Bact_Transport_Assoc"/>
</dbReference>